<reference evidence="3" key="1">
    <citation type="submission" date="2022-08" db="EMBL/GenBank/DDBJ databases">
        <authorList>
            <person name="Tistechok S."/>
            <person name="Samborskyy M."/>
            <person name="Roman I."/>
        </authorList>
    </citation>
    <scope>NUCLEOTIDE SEQUENCE</scope>
    <source>
        <strain evidence="3">DSM 103496</strain>
    </source>
</reference>
<comment type="caution">
    <text evidence="3">The sequence shown here is derived from an EMBL/GenBank/DDBJ whole genome shotgun (WGS) entry which is preliminary data.</text>
</comment>
<evidence type="ECO:0000313" key="3">
    <source>
        <dbReference type="EMBL" id="MCS7477030.1"/>
    </source>
</evidence>
<dbReference type="SMART" id="SM00458">
    <property type="entry name" value="RICIN"/>
    <property type="match status" value="1"/>
</dbReference>
<name>A0A9X3AFC9_9PSEU</name>
<dbReference type="AlphaFoldDB" id="A0A9X3AFC9"/>
<evidence type="ECO:0000259" key="2">
    <source>
        <dbReference type="SMART" id="SM00458"/>
    </source>
</evidence>
<accession>A0A9X3AFC9</accession>
<dbReference type="Proteomes" id="UP001141259">
    <property type="component" value="Unassembled WGS sequence"/>
</dbReference>
<keyword evidence="1" id="KW-0732">Signal</keyword>
<dbReference type="InterPro" id="IPR000772">
    <property type="entry name" value="Ricin_B_lectin"/>
</dbReference>
<dbReference type="Pfam" id="PF00652">
    <property type="entry name" value="Ricin_B_lectin"/>
    <property type="match status" value="1"/>
</dbReference>
<organism evidence="3 4">
    <name type="scientific">Umezawaea endophytica</name>
    <dbReference type="NCBI Taxonomy" id="1654476"/>
    <lineage>
        <taxon>Bacteria</taxon>
        <taxon>Bacillati</taxon>
        <taxon>Actinomycetota</taxon>
        <taxon>Actinomycetes</taxon>
        <taxon>Pseudonocardiales</taxon>
        <taxon>Pseudonocardiaceae</taxon>
        <taxon>Umezawaea</taxon>
    </lineage>
</organism>
<gene>
    <name evidence="3" type="ORF">NZH93_09210</name>
</gene>
<evidence type="ECO:0000313" key="4">
    <source>
        <dbReference type="Proteomes" id="UP001141259"/>
    </source>
</evidence>
<feature type="domain" description="Ricin B lectin" evidence="2">
    <location>
        <begin position="47"/>
        <end position="170"/>
    </location>
</feature>
<sequence>MRINSKVSTHRGRFRRLVEAGAALVVAAAFLVTGPGPATATTAAASNYYIKNANTGLCLTANQLTGQTNSVFTNTCVNAASQKWHIAGGKFTNLGPTGYCLDTYGTNIFTYSCIADGASTVDFQRWTVDSTTKKWIRNNHYGDCMHSDGGALDGVVPRTCGNDSSRWTFVAA</sequence>
<dbReference type="RefSeq" id="WP_259622543.1">
    <property type="nucleotide sequence ID" value="NZ_JANYMP010000003.1"/>
</dbReference>
<dbReference type="SUPFAM" id="SSF50370">
    <property type="entry name" value="Ricin B-like lectins"/>
    <property type="match status" value="1"/>
</dbReference>
<feature type="chain" id="PRO_5040998598" evidence="1">
    <location>
        <begin position="41"/>
        <end position="172"/>
    </location>
</feature>
<protein>
    <submittedName>
        <fullName evidence="3">RICIN domain-containing protein</fullName>
    </submittedName>
</protein>
<keyword evidence="4" id="KW-1185">Reference proteome</keyword>
<dbReference type="Gene3D" id="2.80.10.50">
    <property type="match status" value="2"/>
</dbReference>
<evidence type="ECO:0000256" key="1">
    <source>
        <dbReference type="SAM" id="SignalP"/>
    </source>
</evidence>
<dbReference type="InterPro" id="IPR035992">
    <property type="entry name" value="Ricin_B-like_lectins"/>
</dbReference>
<feature type="signal peptide" evidence="1">
    <location>
        <begin position="1"/>
        <end position="40"/>
    </location>
</feature>
<dbReference type="EMBL" id="JANYMP010000003">
    <property type="protein sequence ID" value="MCS7477030.1"/>
    <property type="molecule type" value="Genomic_DNA"/>
</dbReference>
<dbReference type="PROSITE" id="PS50231">
    <property type="entry name" value="RICIN_B_LECTIN"/>
    <property type="match status" value="1"/>
</dbReference>
<proteinExistence type="predicted"/>